<reference evidence="1 2" key="1">
    <citation type="submission" date="2024-03" db="EMBL/GenBank/DDBJ databases">
        <authorList>
            <person name="Jo J.-H."/>
        </authorList>
    </citation>
    <scope>NUCLEOTIDE SEQUENCE [LARGE SCALE GENOMIC DNA]</scope>
    <source>
        <strain evidence="1 2">AS3R-12</strain>
    </source>
</reference>
<proteinExistence type="predicted"/>
<accession>A0ABU8SB30</accession>
<dbReference type="EMBL" id="JBBHJY010000007">
    <property type="protein sequence ID" value="MEJ6011178.1"/>
    <property type="molecule type" value="Genomic_DNA"/>
</dbReference>
<protein>
    <recommendedName>
        <fullName evidence="3">CN hydrolase domain-containing protein</fullName>
    </recommendedName>
</protein>
<keyword evidence="2" id="KW-1185">Reference proteome</keyword>
<sequence length="485" mass="52184">MEEPDPSPTPAHLFLEYWRKSAVLTASQRSSAPKVSSDFHHSALDMVHLEDPALAVAALRALVACSEAGEVGAQLGAMRAIDEAFGAIHPRTPRPPSERATKLPPWMEGLRDSRVLQGKYCQAGELALVPRGPLLRVARHPHASSADSLADRFSYLSGVSLELSHEGTPIAIELSHVGMGMFDGVIPIERPGSERIAFVPLAELGEDLDVRAVEISGQKFAAYGPAACLDAKNRLIAAIDAVKESELVIAPELVMSADHSDAVCASLRECEEAPKLLLLGTENTHDTENGQPFNEAVIVNSVGSVIWRQRKIWPASISAEDGHVLGLCDAAASSRMPENNASGCALNVVDIDGFGRIIVLICQDLQLDISSDAVVQFQPDWVLVPILDSNLAVGRWAHRRAVNLSEKAQSRFLAVTSSALAYRYGHLDADTAPIGMAIGPMQTEEDDDVDRAAAFVTPINLHSPRYGVIQWRSAEGWTTSKLTLG</sequence>
<name>A0ABU8SB30_9SPHN</name>
<gene>
    <name evidence="1" type="ORF">WG900_14740</name>
</gene>
<comment type="caution">
    <text evidence="1">The sequence shown here is derived from an EMBL/GenBank/DDBJ whole genome shotgun (WGS) entry which is preliminary data.</text>
</comment>
<dbReference type="Proteomes" id="UP001379235">
    <property type="component" value="Unassembled WGS sequence"/>
</dbReference>
<evidence type="ECO:0000313" key="2">
    <source>
        <dbReference type="Proteomes" id="UP001379235"/>
    </source>
</evidence>
<dbReference type="InterPro" id="IPR036526">
    <property type="entry name" value="C-N_Hydrolase_sf"/>
</dbReference>
<evidence type="ECO:0008006" key="3">
    <source>
        <dbReference type="Google" id="ProtNLM"/>
    </source>
</evidence>
<dbReference type="SUPFAM" id="SSF56317">
    <property type="entry name" value="Carbon-nitrogen hydrolase"/>
    <property type="match status" value="1"/>
</dbReference>
<evidence type="ECO:0000313" key="1">
    <source>
        <dbReference type="EMBL" id="MEJ6011178.1"/>
    </source>
</evidence>
<dbReference type="Gene3D" id="3.60.110.10">
    <property type="entry name" value="Carbon-nitrogen hydrolase"/>
    <property type="match status" value="1"/>
</dbReference>
<dbReference type="RefSeq" id="WP_339968119.1">
    <property type="nucleotide sequence ID" value="NZ_JBBHJY010000007.1"/>
</dbReference>
<organism evidence="1 2">
    <name type="scientific">Novosphingobium aquae</name>
    <dbReference type="NCBI Taxonomy" id="3133435"/>
    <lineage>
        <taxon>Bacteria</taxon>
        <taxon>Pseudomonadati</taxon>
        <taxon>Pseudomonadota</taxon>
        <taxon>Alphaproteobacteria</taxon>
        <taxon>Sphingomonadales</taxon>
        <taxon>Sphingomonadaceae</taxon>
        <taxon>Novosphingobium</taxon>
    </lineage>
</organism>